<reference evidence="2" key="1">
    <citation type="submission" date="2021-01" db="EMBL/GenBank/DDBJ databases">
        <title>Caligus Genome Assembly.</title>
        <authorList>
            <person name="Gallardo-Escarate C."/>
        </authorList>
    </citation>
    <scope>NUCLEOTIDE SEQUENCE [LARGE SCALE GENOMIC DNA]</scope>
</reference>
<dbReference type="AlphaFoldDB" id="A0A7T8GXR3"/>
<dbReference type="EMBL" id="CP045898">
    <property type="protein sequence ID" value="QQP39752.1"/>
    <property type="molecule type" value="Genomic_DNA"/>
</dbReference>
<accession>A0A7T8GXR3</accession>
<sequence length="62" mass="7035">MKYILSTVQGIQYTTSVNGVPLPQGFIACEKKPGDPRLYYHNTPGPMEELFDYKWTSHLCGL</sequence>
<keyword evidence="2" id="KW-1185">Reference proteome</keyword>
<evidence type="ECO:0000313" key="1">
    <source>
        <dbReference type="EMBL" id="QQP39752.1"/>
    </source>
</evidence>
<evidence type="ECO:0000313" key="2">
    <source>
        <dbReference type="Proteomes" id="UP000595437"/>
    </source>
</evidence>
<dbReference type="PROSITE" id="PS51257">
    <property type="entry name" value="PROKAR_LIPOPROTEIN"/>
    <property type="match status" value="1"/>
</dbReference>
<organism evidence="1 2">
    <name type="scientific">Caligus rogercresseyi</name>
    <name type="common">Sea louse</name>
    <dbReference type="NCBI Taxonomy" id="217165"/>
    <lineage>
        <taxon>Eukaryota</taxon>
        <taxon>Metazoa</taxon>
        <taxon>Ecdysozoa</taxon>
        <taxon>Arthropoda</taxon>
        <taxon>Crustacea</taxon>
        <taxon>Multicrustacea</taxon>
        <taxon>Hexanauplia</taxon>
        <taxon>Copepoda</taxon>
        <taxon>Siphonostomatoida</taxon>
        <taxon>Caligidae</taxon>
        <taxon>Caligus</taxon>
    </lineage>
</organism>
<name>A0A7T8GXR3_CALRO</name>
<gene>
    <name evidence="1" type="ORF">FKW44_013565</name>
</gene>
<dbReference type="Proteomes" id="UP000595437">
    <property type="component" value="Chromosome 9"/>
</dbReference>
<protein>
    <submittedName>
        <fullName evidence="1">Uncharacterized protein</fullName>
    </submittedName>
</protein>
<proteinExistence type="predicted"/>